<dbReference type="PROSITE" id="PS51892">
    <property type="entry name" value="SUBTILASE"/>
    <property type="match status" value="1"/>
</dbReference>
<dbReference type="PROSITE" id="PS00138">
    <property type="entry name" value="SUBTILASE_SER"/>
    <property type="match status" value="1"/>
</dbReference>
<dbReference type="InterPro" id="IPR050131">
    <property type="entry name" value="Peptidase_S8_subtilisin-like"/>
</dbReference>
<dbReference type="PROSITE" id="PS00137">
    <property type="entry name" value="SUBTILASE_HIS"/>
    <property type="match status" value="1"/>
</dbReference>
<dbReference type="InterPro" id="IPR023828">
    <property type="entry name" value="Peptidase_S8_Ser-AS"/>
</dbReference>
<dbReference type="EMBL" id="JAZGJQ010000002">
    <property type="protein sequence ID" value="MEE6146933.1"/>
    <property type="molecule type" value="Genomic_DNA"/>
</dbReference>
<dbReference type="InterPro" id="IPR015500">
    <property type="entry name" value="Peptidase_S8_subtilisin-rel"/>
</dbReference>
<reference evidence="9 10" key="1">
    <citation type="submission" date="2024-01" db="EMBL/GenBank/DDBJ databases">
        <title>Description of Olsenella sp. nov., isolated from pig feces.</title>
        <authorList>
            <person name="Chang Y.-H."/>
        </authorList>
    </citation>
    <scope>NUCLEOTIDE SEQUENCE [LARGE SCALE GENOMIC DNA]</scope>
    <source>
        <strain evidence="9 10">YH-ols2223</strain>
    </source>
</reference>
<feature type="chain" id="PRO_5047141937" evidence="7">
    <location>
        <begin position="23"/>
        <end position="656"/>
    </location>
</feature>
<feature type="active site" description="Charge relay system" evidence="5">
    <location>
        <position position="227"/>
    </location>
</feature>
<feature type="active site" description="Charge relay system" evidence="5">
    <location>
        <position position="201"/>
    </location>
</feature>
<dbReference type="PRINTS" id="PR00723">
    <property type="entry name" value="SUBTILISIN"/>
</dbReference>
<dbReference type="InterPro" id="IPR022398">
    <property type="entry name" value="Peptidase_S8_His-AS"/>
</dbReference>
<dbReference type="RefSeq" id="WP_330957699.1">
    <property type="nucleotide sequence ID" value="NZ_JAZGJQ010000002.1"/>
</dbReference>
<evidence type="ECO:0000256" key="3">
    <source>
        <dbReference type="ARBA" id="ARBA00022801"/>
    </source>
</evidence>
<feature type="compositionally biased region" description="Low complexity" evidence="6">
    <location>
        <begin position="30"/>
        <end position="42"/>
    </location>
</feature>
<feature type="signal peptide" evidence="7">
    <location>
        <begin position="1"/>
        <end position="22"/>
    </location>
</feature>
<evidence type="ECO:0000256" key="1">
    <source>
        <dbReference type="ARBA" id="ARBA00011073"/>
    </source>
</evidence>
<evidence type="ECO:0000256" key="2">
    <source>
        <dbReference type="ARBA" id="ARBA00022670"/>
    </source>
</evidence>
<keyword evidence="3 5" id="KW-0378">Hydrolase</keyword>
<evidence type="ECO:0000256" key="6">
    <source>
        <dbReference type="SAM" id="MobiDB-lite"/>
    </source>
</evidence>
<dbReference type="PANTHER" id="PTHR43806">
    <property type="entry name" value="PEPTIDASE S8"/>
    <property type="match status" value="1"/>
</dbReference>
<organism evidence="9 10">
    <name type="scientific">Olsenella absiana</name>
    <dbReference type="NCBI Taxonomy" id="3115222"/>
    <lineage>
        <taxon>Bacteria</taxon>
        <taxon>Bacillati</taxon>
        <taxon>Actinomycetota</taxon>
        <taxon>Coriobacteriia</taxon>
        <taxon>Coriobacteriales</taxon>
        <taxon>Atopobiaceae</taxon>
        <taxon>Olsenella</taxon>
    </lineage>
</organism>
<comment type="caution">
    <text evidence="9">The sequence shown here is derived from an EMBL/GenBank/DDBJ whole genome shotgun (WGS) entry which is preliminary data.</text>
</comment>
<evidence type="ECO:0000259" key="8">
    <source>
        <dbReference type="Pfam" id="PF00082"/>
    </source>
</evidence>
<dbReference type="PROSITE" id="PS51257">
    <property type="entry name" value="PROKAR_LIPOPROTEIN"/>
    <property type="match status" value="1"/>
</dbReference>
<evidence type="ECO:0000313" key="10">
    <source>
        <dbReference type="Proteomes" id="UP001332931"/>
    </source>
</evidence>
<gene>
    <name evidence="9" type="ORF">VXJ25_02815</name>
</gene>
<dbReference type="InterPro" id="IPR036852">
    <property type="entry name" value="Peptidase_S8/S53_dom_sf"/>
</dbReference>
<accession>A0ABU7R8M4</accession>
<proteinExistence type="inferred from homology"/>
<dbReference type="Proteomes" id="UP001332931">
    <property type="component" value="Unassembled WGS sequence"/>
</dbReference>
<dbReference type="Gene3D" id="3.40.50.200">
    <property type="entry name" value="Peptidase S8/S53 domain"/>
    <property type="match status" value="1"/>
</dbReference>
<dbReference type="PANTHER" id="PTHR43806:SF11">
    <property type="entry name" value="CEREVISIN-RELATED"/>
    <property type="match status" value="1"/>
</dbReference>
<feature type="region of interest" description="Disordered" evidence="6">
    <location>
        <begin position="30"/>
        <end position="61"/>
    </location>
</feature>
<evidence type="ECO:0000313" key="9">
    <source>
        <dbReference type="EMBL" id="MEE6146933.1"/>
    </source>
</evidence>
<sequence length="656" mass="69225">MRRAWLAALALVPMTLCALLLAGCGSTGAAAESSARSEPSQGGPSGGGSPEAAMSYKEPEPGSIVQDGAATYYVNDIIDVTVVSGTSREQVDDLASRIGGKVVGEIGLTGDYQIQLDEPKTFDEMERLAESLAEDPIVEVAMPEELFETDANYVPNDGVWRQEGWDTDDPEGSNWGVEAIDAPDAWDLVDDMQPVGVGVIDSMFDASHEDLSFARVINNPSHPDDKHGTHVSGTIAAGFDNGRGIAGIAPTADLYGFSTMGEDSDPTVLNGHYDGYMKWKYGLAELVSSGCRVINVSMGLTFRGHEEARRASELDAQVYTPFLGKLLDRGYDFVIVQAAGNDGEQGCDAVENGIFAGITDERLKDRIIVVGAAENAGDGRYRLAAFSNTGSRVDVAAPGVDICSTVPGGYEGGWSGTSMAAPHASGIAALCYALDPGLTGDQVKRAIVDTADRGASSASGTYAMPDASAAVASVRPDLGRTGNDEAHEAYERFVEDGDWSGYVLDFLAQEAAGTSAEYLGSRQDLIGLMKTNGSSNWVRLWDIDSDGVDELFVSSGGVANLSLSAFSYDTATHEVAYQGSVLYGTMFFDFRGSDFLVSETEPNTVAVRANGTDPTGSAFTSWATVTFDGGFAFDSRPDMDDASLASWHDGKTLDLG</sequence>
<keyword evidence="10" id="KW-1185">Reference proteome</keyword>
<feature type="domain" description="Peptidase S8/S53" evidence="8">
    <location>
        <begin position="196"/>
        <end position="454"/>
    </location>
</feature>
<evidence type="ECO:0000256" key="4">
    <source>
        <dbReference type="ARBA" id="ARBA00022825"/>
    </source>
</evidence>
<protein>
    <submittedName>
        <fullName evidence="9">S8 family serine peptidase</fullName>
    </submittedName>
</protein>
<name>A0ABU7R8M4_9ACTN</name>
<dbReference type="InterPro" id="IPR000209">
    <property type="entry name" value="Peptidase_S8/S53_dom"/>
</dbReference>
<dbReference type="SUPFAM" id="SSF52743">
    <property type="entry name" value="Subtilisin-like"/>
    <property type="match status" value="1"/>
</dbReference>
<evidence type="ECO:0000256" key="7">
    <source>
        <dbReference type="SAM" id="SignalP"/>
    </source>
</evidence>
<feature type="active site" description="Charge relay system" evidence="5">
    <location>
        <position position="418"/>
    </location>
</feature>
<keyword evidence="4 5" id="KW-0720">Serine protease</keyword>
<keyword evidence="7" id="KW-0732">Signal</keyword>
<keyword evidence="2 5" id="KW-0645">Protease</keyword>
<dbReference type="Pfam" id="PF00082">
    <property type="entry name" value="Peptidase_S8"/>
    <property type="match status" value="1"/>
</dbReference>
<evidence type="ECO:0000256" key="5">
    <source>
        <dbReference type="PROSITE-ProRule" id="PRU01240"/>
    </source>
</evidence>
<comment type="similarity">
    <text evidence="1 5">Belongs to the peptidase S8 family.</text>
</comment>